<feature type="compositionally biased region" description="Pro residues" evidence="1">
    <location>
        <begin position="166"/>
        <end position="184"/>
    </location>
</feature>
<proteinExistence type="predicted"/>
<evidence type="ECO:0000256" key="2">
    <source>
        <dbReference type="SAM" id="Phobius"/>
    </source>
</evidence>
<evidence type="ECO:0000313" key="4">
    <source>
        <dbReference type="Proteomes" id="UP000294911"/>
    </source>
</evidence>
<evidence type="ECO:0000313" key="3">
    <source>
        <dbReference type="EMBL" id="TCP57384.1"/>
    </source>
</evidence>
<organism evidence="3 4">
    <name type="scientific">Tamaricihabitans halophyticus</name>
    <dbReference type="NCBI Taxonomy" id="1262583"/>
    <lineage>
        <taxon>Bacteria</taxon>
        <taxon>Bacillati</taxon>
        <taxon>Actinomycetota</taxon>
        <taxon>Actinomycetes</taxon>
        <taxon>Pseudonocardiales</taxon>
        <taxon>Pseudonocardiaceae</taxon>
        <taxon>Tamaricihabitans</taxon>
    </lineage>
</organism>
<comment type="caution">
    <text evidence="3">The sequence shown here is derived from an EMBL/GenBank/DDBJ whole genome shotgun (WGS) entry which is preliminary data.</text>
</comment>
<feature type="region of interest" description="Disordered" evidence="1">
    <location>
        <begin position="152"/>
        <end position="206"/>
    </location>
</feature>
<keyword evidence="2" id="KW-0472">Membrane</keyword>
<sequence length="318" mass="31631">MRRARRAIAAGAVGFLAAGIPVLVTSGGTAMAAPAPIIVGECGATVQGKPGQPIALDVGAAMGKEPGSLGTVALGTVQDGNRTIGLPVAEIVDGLGGLTSPIPIVGDLVNGLRGLVGGVCNVTTDVVNTAAKPVQSAASPVTKPLGDVAEQGLNAIDPPQESGPGPNQPAPENPGPNQPGPNQPPGQDSLRPVLPTPDGGLSEGLDAQGLQDFTASFGYSPMTDYSSLPFDSAGLYAPSPGVRYGGQVPGFAPEFGILGEEGNGNGQDKESVRNAGQAQAVQAPTENNVTLPVLLGALLLTGVLAGLVRTWVLRRTAG</sequence>
<keyword evidence="2" id="KW-0812">Transmembrane</keyword>
<reference evidence="3 4" key="1">
    <citation type="submission" date="2019-03" db="EMBL/GenBank/DDBJ databases">
        <title>Genomic Encyclopedia of Type Strains, Phase IV (KMG-IV): sequencing the most valuable type-strain genomes for metagenomic binning, comparative biology and taxonomic classification.</title>
        <authorList>
            <person name="Goeker M."/>
        </authorList>
    </citation>
    <scope>NUCLEOTIDE SEQUENCE [LARGE SCALE GENOMIC DNA]</scope>
    <source>
        <strain evidence="3 4">DSM 45765</strain>
    </source>
</reference>
<dbReference type="RefSeq" id="WP_132875865.1">
    <property type="nucleotide sequence ID" value="NZ_SLXQ01000001.1"/>
</dbReference>
<dbReference type="Proteomes" id="UP000294911">
    <property type="component" value="Unassembled WGS sequence"/>
</dbReference>
<feature type="transmembrane region" description="Helical" evidence="2">
    <location>
        <begin position="289"/>
        <end position="312"/>
    </location>
</feature>
<dbReference type="OrthoDB" id="3691936at2"/>
<gene>
    <name evidence="3" type="ORF">EV191_1011339</name>
</gene>
<keyword evidence="4" id="KW-1185">Reference proteome</keyword>
<name>A0A4R2R5U0_9PSEU</name>
<accession>A0A4R2R5U0</accession>
<keyword evidence="2" id="KW-1133">Transmembrane helix</keyword>
<dbReference type="EMBL" id="SLXQ01000001">
    <property type="protein sequence ID" value="TCP57384.1"/>
    <property type="molecule type" value="Genomic_DNA"/>
</dbReference>
<dbReference type="AlphaFoldDB" id="A0A4R2R5U0"/>
<feature type="region of interest" description="Disordered" evidence="1">
    <location>
        <begin position="262"/>
        <end position="282"/>
    </location>
</feature>
<evidence type="ECO:0000256" key="1">
    <source>
        <dbReference type="SAM" id="MobiDB-lite"/>
    </source>
</evidence>
<protein>
    <submittedName>
        <fullName evidence="3">Uncharacterized protein</fullName>
    </submittedName>
</protein>